<dbReference type="InterPro" id="IPR001482">
    <property type="entry name" value="T2SS/T4SS_dom"/>
</dbReference>
<dbReference type="Pfam" id="PF05157">
    <property type="entry name" value="MshEN"/>
    <property type="match status" value="1"/>
</dbReference>
<dbReference type="EMBL" id="JAYGII010000004">
    <property type="protein sequence ID" value="MEA5444823.1"/>
    <property type="molecule type" value="Genomic_DNA"/>
</dbReference>
<sequence length="572" mass="62545">MSATQNKLRLSGLARRLVNDGLLSEEAAGAANQAAVKAGQSLISHLVAEKKMDARTLAHLASEEFGAPLLDLSVMDLSQAPVKDVEEKLLRRHHALPLFKRGKRLFLGLSDPTNLQAQDEIKFHTGCMVEPVVVEDDKLMQALDRAFESMDDALGDFDDDELDLEVGADEEKDDSGAVSAASDADDAPVVRFVNKVLLDAIKQGASDIHFEPYEKFYRVRFRQDGMLREVAKPPVNLSTKLAARLKVMSRLDISERRIPQDGRIKMKLSKNRAIDFRVSTCPTLFGEKIVMRILDPSSAMLGIDALGYEEHQKNLYLEALEKPYGMILVTGPTGSGKTVSLYTGVNILNTPDRNISTAEDPAEIQLPGVNQVNVQPKVGLTFAAALRAFLRQDPDIILVGEIRDLETAEIAIKASQTGHLVLSTLHTNDAPKTLSRLVDMGVQPYAIASSVTLIIAQRLGRRLCSNCKKPVDIPKEALLRAGFSEKEVDDGLKPLGPVGCEQCNEGYKGRVGIYQVMPVTENIGRIIMEGGNSMDIAKVAEEDGVQDLRRSGLNRVADGTTSLDEIIRVTTD</sequence>
<dbReference type="AlphaFoldDB" id="A0AAP6MJX4"/>
<dbReference type="SUPFAM" id="SSF52540">
    <property type="entry name" value="P-loop containing nucleoside triphosphate hydrolases"/>
    <property type="match status" value="1"/>
</dbReference>
<dbReference type="Gene3D" id="3.40.50.300">
    <property type="entry name" value="P-loop containing nucleotide triphosphate hydrolases"/>
    <property type="match status" value="1"/>
</dbReference>
<evidence type="ECO:0000256" key="5">
    <source>
        <dbReference type="ARBA" id="ARBA00022840"/>
    </source>
</evidence>
<comment type="similarity">
    <text evidence="2">Belongs to the GSP E family.</text>
</comment>
<gene>
    <name evidence="7" type="primary">pilB</name>
    <name evidence="7" type="ORF">VCB98_03210</name>
</gene>
<dbReference type="SUPFAM" id="SSF160246">
    <property type="entry name" value="EspE N-terminal domain-like"/>
    <property type="match status" value="1"/>
</dbReference>
<evidence type="ECO:0000256" key="4">
    <source>
        <dbReference type="ARBA" id="ARBA00022741"/>
    </source>
</evidence>
<dbReference type="CDD" id="cd01129">
    <property type="entry name" value="PulE-GspE-like"/>
    <property type="match status" value="1"/>
</dbReference>
<keyword evidence="8" id="KW-1185">Reference proteome</keyword>
<comment type="caution">
    <text evidence="7">The sequence shown here is derived from an EMBL/GenBank/DDBJ whole genome shotgun (WGS) entry which is preliminary data.</text>
</comment>
<dbReference type="PANTHER" id="PTHR30258:SF1">
    <property type="entry name" value="PROTEIN TRANSPORT PROTEIN HOFB HOMOLOG"/>
    <property type="match status" value="1"/>
</dbReference>
<evidence type="ECO:0000256" key="1">
    <source>
        <dbReference type="ARBA" id="ARBA00004496"/>
    </source>
</evidence>
<evidence type="ECO:0000259" key="6">
    <source>
        <dbReference type="PROSITE" id="PS00662"/>
    </source>
</evidence>
<comment type="subcellular location">
    <subcellularLocation>
        <location evidence="1">Cytoplasm</location>
    </subcellularLocation>
</comment>
<dbReference type="Proteomes" id="UP001302316">
    <property type="component" value="Unassembled WGS sequence"/>
</dbReference>
<accession>A0AAP6MJX4</accession>
<dbReference type="RefSeq" id="WP_346050425.1">
    <property type="nucleotide sequence ID" value="NZ_JAYGII010000004.1"/>
</dbReference>
<protein>
    <submittedName>
        <fullName evidence="7">Type IV-A pilus assembly ATPase PilB</fullName>
    </submittedName>
</protein>
<evidence type="ECO:0000256" key="3">
    <source>
        <dbReference type="ARBA" id="ARBA00022490"/>
    </source>
</evidence>
<dbReference type="Pfam" id="PF00437">
    <property type="entry name" value="T2SSE"/>
    <property type="match status" value="1"/>
</dbReference>
<dbReference type="PROSITE" id="PS00662">
    <property type="entry name" value="T2SP_E"/>
    <property type="match status" value="1"/>
</dbReference>
<dbReference type="GO" id="GO:0009297">
    <property type="term" value="P:pilus assembly"/>
    <property type="evidence" value="ECO:0007669"/>
    <property type="project" value="InterPro"/>
</dbReference>
<dbReference type="Gene3D" id="3.30.450.90">
    <property type="match status" value="1"/>
</dbReference>
<keyword evidence="3" id="KW-0963">Cytoplasm</keyword>
<dbReference type="GO" id="GO:0005737">
    <property type="term" value="C:cytoplasm"/>
    <property type="evidence" value="ECO:0007669"/>
    <property type="project" value="UniProtKB-SubCell"/>
</dbReference>
<dbReference type="FunFam" id="3.30.450.90:FF:000001">
    <property type="entry name" value="Type II secretion system ATPase GspE"/>
    <property type="match status" value="1"/>
</dbReference>
<dbReference type="InterPro" id="IPR037257">
    <property type="entry name" value="T2SS_E_N_sf"/>
</dbReference>
<dbReference type="NCBIfam" id="TIGR02538">
    <property type="entry name" value="type_IV_pilB"/>
    <property type="match status" value="1"/>
</dbReference>
<name>A0AAP6MJX4_9GAMM</name>
<dbReference type="PANTHER" id="PTHR30258">
    <property type="entry name" value="TYPE II SECRETION SYSTEM PROTEIN GSPE-RELATED"/>
    <property type="match status" value="1"/>
</dbReference>
<keyword evidence="4" id="KW-0547">Nucleotide-binding</keyword>
<dbReference type="InterPro" id="IPR007831">
    <property type="entry name" value="T2SS_GspE_N"/>
</dbReference>
<dbReference type="GO" id="GO:0016887">
    <property type="term" value="F:ATP hydrolysis activity"/>
    <property type="evidence" value="ECO:0007669"/>
    <property type="project" value="InterPro"/>
</dbReference>
<evidence type="ECO:0000313" key="8">
    <source>
        <dbReference type="Proteomes" id="UP001302316"/>
    </source>
</evidence>
<dbReference type="InterPro" id="IPR027417">
    <property type="entry name" value="P-loop_NTPase"/>
</dbReference>
<keyword evidence="5" id="KW-0067">ATP-binding</keyword>
<evidence type="ECO:0000313" key="7">
    <source>
        <dbReference type="EMBL" id="MEA5444823.1"/>
    </source>
</evidence>
<dbReference type="GO" id="GO:0005886">
    <property type="term" value="C:plasma membrane"/>
    <property type="evidence" value="ECO:0007669"/>
    <property type="project" value="TreeGrafter"/>
</dbReference>
<proteinExistence type="inferred from homology"/>
<dbReference type="FunFam" id="3.40.50.300:FF:000398">
    <property type="entry name" value="Type IV pilus assembly ATPase PilB"/>
    <property type="match status" value="1"/>
</dbReference>
<reference evidence="7 8" key="1">
    <citation type="submission" date="2023-12" db="EMBL/GenBank/DDBJ databases">
        <title>Whole-genome sequencing of halo(alkali)philic microorganisms from hypersaline lakes.</title>
        <authorList>
            <person name="Sorokin D.Y."/>
            <person name="Merkel A.Y."/>
            <person name="Messina E."/>
            <person name="Yakimov M."/>
        </authorList>
    </citation>
    <scope>NUCLEOTIDE SEQUENCE [LARGE SCALE GENOMIC DNA]</scope>
    <source>
        <strain evidence="7 8">AB-CW1</strain>
    </source>
</reference>
<organism evidence="7 8">
    <name type="scientific">Natronospira elongata</name>
    <dbReference type="NCBI Taxonomy" id="3110268"/>
    <lineage>
        <taxon>Bacteria</taxon>
        <taxon>Pseudomonadati</taxon>
        <taxon>Pseudomonadota</taxon>
        <taxon>Gammaproteobacteria</taxon>
        <taxon>Natronospirales</taxon>
        <taxon>Natronospiraceae</taxon>
        <taxon>Natronospira</taxon>
    </lineage>
</organism>
<dbReference type="InterPro" id="IPR013374">
    <property type="entry name" value="ATPase_typ4_pilus-assembl_PilB"/>
</dbReference>
<dbReference type="GO" id="GO:0005524">
    <property type="term" value="F:ATP binding"/>
    <property type="evidence" value="ECO:0007669"/>
    <property type="project" value="UniProtKB-KW"/>
</dbReference>
<dbReference type="Gene3D" id="3.30.300.160">
    <property type="entry name" value="Type II secretion system, protein E, N-terminal domain"/>
    <property type="match status" value="1"/>
</dbReference>
<evidence type="ECO:0000256" key="2">
    <source>
        <dbReference type="ARBA" id="ARBA00006611"/>
    </source>
</evidence>
<feature type="domain" description="Bacterial type II secretion system protein E" evidence="6">
    <location>
        <begin position="390"/>
        <end position="404"/>
    </location>
</feature>